<dbReference type="Pfam" id="PF00004">
    <property type="entry name" value="AAA"/>
    <property type="match status" value="3"/>
</dbReference>
<keyword evidence="5" id="KW-0175">Coiled coil</keyword>
<evidence type="ECO:0000256" key="5">
    <source>
        <dbReference type="SAM" id="Coils"/>
    </source>
</evidence>
<keyword evidence="4" id="KW-0067">ATP-binding</keyword>
<reference evidence="8" key="1">
    <citation type="journal article" date="2020" name="Stud. Mycol.">
        <title>101 Dothideomycetes genomes: a test case for predicting lifestyles and emergence of pathogens.</title>
        <authorList>
            <person name="Haridas S."/>
            <person name="Albert R."/>
            <person name="Binder M."/>
            <person name="Bloem J."/>
            <person name="Labutti K."/>
            <person name="Salamov A."/>
            <person name="Andreopoulos B."/>
            <person name="Baker S."/>
            <person name="Barry K."/>
            <person name="Bills G."/>
            <person name="Bluhm B."/>
            <person name="Cannon C."/>
            <person name="Castanera R."/>
            <person name="Culley D."/>
            <person name="Daum C."/>
            <person name="Ezra D."/>
            <person name="Gonzalez J."/>
            <person name="Henrissat B."/>
            <person name="Kuo A."/>
            <person name="Liang C."/>
            <person name="Lipzen A."/>
            <person name="Lutzoni F."/>
            <person name="Magnuson J."/>
            <person name="Mondo S."/>
            <person name="Nolan M."/>
            <person name="Ohm R."/>
            <person name="Pangilinan J."/>
            <person name="Park H.-J."/>
            <person name="Ramirez L."/>
            <person name="Alfaro M."/>
            <person name="Sun H."/>
            <person name="Tritt A."/>
            <person name="Yoshinaga Y."/>
            <person name="Zwiers L.-H."/>
            <person name="Turgeon B."/>
            <person name="Goodwin S."/>
            <person name="Spatafora J."/>
            <person name="Crous P."/>
            <person name="Grigoriev I."/>
        </authorList>
    </citation>
    <scope>NUCLEOTIDE SEQUENCE</scope>
    <source>
        <strain evidence="8">CBS 101060</strain>
    </source>
</reference>
<dbReference type="FunFam" id="1.10.8.60:FF:000160">
    <property type="entry name" value="WGS project CABT00000000 data, contig 2.55"/>
    <property type="match status" value="1"/>
</dbReference>
<dbReference type="PANTHER" id="PTHR43392:SF2">
    <property type="entry name" value="AAA-TYPE ATPASE FAMILY PROTEIN _ ANKYRIN REPEAT FAMILY PROTEIN"/>
    <property type="match status" value="1"/>
</dbReference>
<feature type="compositionally biased region" description="Polar residues" evidence="6">
    <location>
        <begin position="1236"/>
        <end position="1249"/>
    </location>
</feature>
<dbReference type="CDD" id="cd06008">
    <property type="entry name" value="NF-X1-zinc-finger"/>
    <property type="match status" value="1"/>
</dbReference>
<dbReference type="InterPro" id="IPR041627">
    <property type="entry name" value="AAA_lid_6"/>
</dbReference>
<sequence length="2330" mass="261420">MASVPSQSERSGKLAKFFNQILQGQRTVKTSRESKQFFEAICDQNDPSKCCERLFASVQALESLRAALRSDTSSTFINESISGFIHYISDPAVKQLCSGQVLQRLLQVLLDPPTLWIALVQSYTNRTMTDRTMQGFSWILLEILLSPGHFDIDILDIAKRVVTVELVQPSTTELRTVLYKLQHVLSLQSVATTVKLENGPGGRHDNDFEDFRRIAIYPTADEFRSTETPFYRSADMVQETSEDERAAVHIDNQFRLLREDMLAELRDDHQRALKSKGARRSAFFIPNLAGAHLIYGDPKQQRQAAISFYCTTGLEQFKGLDQSRRKSFLTENRNFLKHQSFGCLIQGSDIISFATVERDIDSLLKDPPMIVLQVCGDKAFEKTLSALKSGGSLSFLSVDTPFFAYEPVLKCLQTKPTLALADELINYNAEAPVHHSRLIDNIFVQKVGESVGRDLKPLLQTAKSIKLDESQTESLKAGLSLPVSLIQGPPGTGKSFIGALLAKSFYDLTKEIILVVCYTNHALDQFLEDFLDIGVPEHAIVRLGSKSTPKTANLNLFGQKSTYKHGRADWAAIDQLRAEANELRVQLDNKFNDYLRLRFDHKTLMDLLEFSEHDDVFMDALTTPVSADGMVKVGRKGKTVGPDYLFNQWSNGHGPGVFVNSISPTHRDVWTMTPEARAAKISSWKASLVQERIDVIASLYRRYNTVQAKASEIWNQRNVEILKTKRIIGCTTTAAAKYAEDIQHASPGIVLVEEAGEILESHILTALSSKTKQLVLIGDHKQLRPKINNYALTVEKGDGFDLNRSLFERLILAGYPHTTLMKQHRMSPEISSLIRHLTYPDLKDAPTTMNRPPVRGLQDRVVFFNHNHPEDNMANLNDRRDEGAKVSKRNHFEGNMVLKCVRYLAQQGYGTDKLVVLTPYLGQLHLLRDLLSKENDPVLNDLDSHDLIKAGLLSQSSAYLTKRPIKISTIDNYQGEESDIVLVSLTRCNESGDIGFMKAPERLNVLLSRARNGMILLGSADTFMKAHKGRTPWVSFIQFMREHKHMYDGLPVLCMQHPDRKSIIQSTEDFDQKCPDGGCFEPCGTKLNCGLHDCPSKCHQLADHSKMNCEFIVETTCPKKHRIRVRCHIKDRTCRKCEHEERQKERKKQRDLKLDMERDAKQAAYMQKLAEVQDEIDFERRKLQNKSEEEQRQQALHQRQRDLADIKAITKDIGEIKLSDGCQFPQMPDLRDPVENSGNSSQPDQQTADTSSVVQPSSSTASKEWLYQKEFEGASNEALDDLMKMIGLEDVKEKFLSIKSKVDTALRQNINLKDERFGAALLGNPGTGKTTVARLYARFLTSVGALPGNFFVETSGSKLANEGVSGCKKHLEDILNNGGGALFIDEAYQLASGTNYGGASVLDFLLTEVENTTGKVVFILAGYNKNMEAFFAHNPGIPSRFPHELQFKDYEDDELLRILAHSIDKKYSSRMKIEDGMGGLYSRIVARRIGRGHGKEGFGNARAVENARAQIAGRQAKRLQEQRRAKMQVDDMLLTKEDLLGPEPAAALKNCRAWNQLQQLIGLKAVKQSVQALFDSIQYNYCRELEEKPLVEYSLNRVFLGSPGTGKTSVAKLYGQILADIGLLSKGEVVVKNPSDFVGSVLGESEKNTKGILASTIGKVLVIDEAYGLFSAQGEGRSQQDPYKTAVIDTIVAEVQSTPGDDRCVLLLGYKDQMEEMFQKVNPGLTRRFPLDAAFVFEDFSDEELRKIFDLKIKGQGFDATDQGKKVAMEMLKRAHNRPHFGNAGEVDILLNAAKSRHQQRLSTGKTKKQATLEAHDFDEDFDRGQRAETNIKLLFEGVVGCEDIIAQLERYQQTGKNLKLLDIDPREQIPFNFLFRGPPGTGKTTTAKKMGKIYYDMGFLATAEVIECSATELVGQYVGSTGPKTQKLLEKALGKVLFVDEAYRLAEGQFAKEAMDEIVDCLTKPKFAQKLVMILAGYDAQINHLMTINPGLTSRFPEAVVFRPLQPDECITLLVGLLRKRKTHLEKSGKCLDMSVLEKPTGSFRNDLHAHFQALTALQDWANARDVQTIYKSIFNKLVNSATRVKGVPTLALTSSTVLTEVSSILSERSHRGNNASSFPPPNNFSPQAQTATRTLDPQPLPPSSHATSFTLQNQRNDPPPPQETPQQNQQPEPQDPRDHSVSDAKWAQLQQDKAAASAREHDFADLLAKERDVLSFKAKIDAEEAAAEAAAQTALKRAFDERAIDEAKRRHEQERLKWLKIREVYEAEVEELKRRKEEEMRRREREERAQRRLRDLGICPAGFRWVKQAGGYRCSAGGHFVDDAALGL</sequence>
<dbReference type="CDD" id="cd00009">
    <property type="entry name" value="AAA"/>
    <property type="match status" value="2"/>
</dbReference>
<dbReference type="InterPro" id="IPR041677">
    <property type="entry name" value="DNA2/NAM7_AAA_11"/>
</dbReference>
<dbReference type="InterPro" id="IPR047187">
    <property type="entry name" value="SF1_C_Upf1"/>
</dbReference>
<evidence type="ECO:0000256" key="3">
    <source>
        <dbReference type="ARBA" id="ARBA00022806"/>
    </source>
</evidence>
<feature type="compositionally biased region" description="Low complexity" evidence="6">
    <location>
        <begin position="1250"/>
        <end position="1259"/>
    </location>
</feature>
<feature type="coiled-coil region" evidence="5">
    <location>
        <begin position="1162"/>
        <end position="1200"/>
    </location>
</feature>
<protein>
    <submittedName>
        <fullName evidence="8">P-loop containing nucleoside triphosphate hydrolase protein</fullName>
    </submittedName>
</protein>
<dbReference type="FunFam" id="3.40.50.300:FF:000216">
    <property type="entry name" value="Type VII secretion ATPase EccA"/>
    <property type="match status" value="3"/>
</dbReference>
<dbReference type="Gene3D" id="1.10.8.60">
    <property type="match status" value="2"/>
</dbReference>
<feature type="region of interest" description="Disordered" evidence="6">
    <location>
        <begin position="1220"/>
        <end position="1259"/>
    </location>
</feature>
<dbReference type="Gene3D" id="3.40.50.300">
    <property type="entry name" value="P-loop containing nucleotide triphosphate hydrolases"/>
    <property type="match status" value="5"/>
</dbReference>
<evidence type="ECO:0000256" key="1">
    <source>
        <dbReference type="ARBA" id="ARBA00010378"/>
    </source>
</evidence>
<evidence type="ECO:0000256" key="2">
    <source>
        <dbReference type="ARBA" id="ARBA00022741"/>
    </source>
</evidence>
<dbReference type="InterPro" id="IPR050773">
    <property type="entry name" value="CbxX/CfxQ_RuBisCO_ESX"/>
</dbReference>
<keyword evidence="2" id="KW-0547">Nucleotide-binding</keyword>
<feature type="domain" description="AAA+ ATPase" evidence="7">
    <location>
        <begin position="1594"/>
        <end position="1741"/>
    </location>
</feature>
<dbReference type="OrthoDB" id="2423195at2759"/>
<dbReference type="SUPFAM" id="SSF52540">
    <property type="entry name" value="P-loop containing nucleoside triphosphate hydrolases"/>
    <property type="match status" value="4"/>
</dbReference>
<dbReference type="SMART" id="SM00382">
    <property type="entry name" value="AAA"/>
    <property type="match status" value="4"/>
</dbReference>
<feature type="domain" description="AAA+ ATPase" evidence="7">
    <location>
        <begin position="480"/>
        <end position="844"/>
    </location>
</feature>
<dbReference type="PANTHER" id="PTHR43392">
    <property type="entry name" value="AAA-TYPE ATPASE FAMILY PROTEIN / ANKYRIN REPEAT FAMILY PROTEIN"/>
    <property type="match status" value="1"/>
</dbReference>
<accession>A0A9P4S939</accession>
<evidence type="ECO:0000256" key="4">
    <source>
        <dbReference type="ARBA" id="ARBA00022840"/>
    </source>
</evidence>
<dbReference type="InterPro" id="IPR000641">
    <property type="entry name" value="CbxX/CfxQ"/>
</dbReference>
<dbReference type="CDD" id="cd17936">
    <property type="entry name" value="EEXXEc_NFX1"/>
    <property type="match status" value="1"/>
</dbReference>
<dbReference type="GO" id="GO:0005524">
    <property type="term" value="F:ATP binding"/>
    <property type="evidence" value="ECO:0007669"/>
    <property type="project" value="UniProtKB-KW"/>
</dbReference>
<dbReference type="Pfam" id="PF13086">
    <property type="entry name" value="AAA_11"/>
    <property type="match status" value="1"/>
</dbReference>
<evidence type="ECO:0000313" key="8">
    <source>
        <dbReference type="EMBL" id="KAF2837532.1"/>
    </source>
</evidence>
<gene>
    <name evidence="8" type="ORF">M501DRAFT_986342</name>
</gene>
<dbReference type="Pfam" id="PF17866">
    <property type="entry name" value="AAA_lid_6"/>
    <property type="match status" value="2"/>
</dbReference>
<dbReference type="InterPro" id="IPR027417">
    <property type="entry name" value="P-loop_NTPase"/>
</dbReference>
<dbReference type="GO" id="GO:0016887">
    <property type="term" value="F:ATP hydrolysis activity"/>
    <property type="evidence" value="ECO:0007669"/>
    <property type="project" value="InterPro"/>
</dbReference>
<feature type="compositionally biased region" description="Polar residues" evidence="6">
    <location>
        <begin position="2146"/>
        <end position="2155"/>
    </location>
</feature>
<comment type="similarity">
    <text evidence="1">Belongs to the CbxX/CfxQ family.</text>
</comment>
<comment type="caution">
    <text evidence="8">The sequence shown here is derived from an EMBL/GenBank/DDBJ whole genome shotgun (WGS) entry which is preliminary data.</text>
</comment>
<dbReference type="FunFam" id="3.40.50.300:FF:001660">
    <property type="entry name" value="NF-X1 finger and helicase protein, putative"/>
    <property type="match status" value="1"/>
</dbReference>
<dbReference type="InterPro" id="IPR041679">
    <property type="entry name" value="DNA2/NAM7-like_C"/>
</dbReference>
<dbReference type="InterPro" id="IPR003959">
    <property type="entry name" value="ATPase_AAA_core"/>
</dbReference>
<dbReference type="EMBL" id="MU006099">
    <property type="protein sequence ID" value="KAF2837532.1"/>
    <property type="molecule type" value="Genomic_DNA"/>
</dbReference>
<dbReference type="GO" id="GO:0004386">
    <property type="term" value="F:helicase activity"/>
    <property type="evidence" value="ECO:0007669"/>
    <property type="project" value="InterPro"/>
</dbReference>
<feature type="region of interest" description="Disordered" evidence="6">
    <location>
        <begin position="2110"/>
        <end position="2186"/>
    </location>
</feature>
<dbReference type="PRINTS" id="PR00819">
    <property type="entry name" value="CBXCFQXSUPER"/>
</dbReference>
<organism evidence="8 9">
    <name type="scientific">Patellaria atrata CBS 101060</name>
    <dbReference type="NCBI Taxonomy" id="1346257"/>
    <lineage>
        <taxon>Eukaryota</taxon>
        <taxon>Fungi</taxon>
        <taxon>Dikarya</taxon>
        <taxon>Ascomycota</taxon>
        <taxon>Pezizomycotina</taxon>
        <taxon>Dothideomycetes</taxon>
        <taxon>Dothideomycetes incertae sedis</taxon>
        <taxon>Patellariales</taxon>
        <taxon>Patellariaceae</taxon>
        <taxon>Patellaria</taxon>
    </lineage>
</organism>
<keyword evidence="9" id="KW-1185">Reference proteome</keyword>
<feature type="domain" description="AAA+ ATPase" evidence="7">
    <location>
        <begin position="1870"/>
        <end position="2007"/>
    </location>
</feature>
<dbReference type="CDD" id="cd18808">
    <property type="entry name" value="SF1_C_Upf1"/>
    <property type="match status" value="1"/>
</dbReference>
<evidence type="ECO:0000256" key="6">
    <source>
        <dbReference type="SAM" id="MobiDB-lite"/>
    </source>
</evidence>
<feature type="coiled-coil region" evidence="5">
    <location>
        <begin position="2264"/>
        <end position="2298"/>
    </location>
</feature>
<proteinExistence type="inferred from homology"/>
<dbReference type="InterPro" id="IPR003593">
    <property type="entry name" value="AAA+_ATPase"/>
</dbReference>
<keyword evidence="3" id="KW-0347">Helicase</keyword>
<evidence type="ECO:0000313" key="9">
    <source>
        <dbReference type="Proteomes" id="UP000799429"/>
    </source>
</evidence>
<evidence type="ECO:0000259" key="7">
    <source>
        <dbReference type="SMART" id="SM00382"/>
    </source>
</evidence>
<dbReference type="Proteomes" id="UP000799429">
    <property type="component" value="Unassembled WGS sequence"/>
</dbReference>
<dbReference type="Pfam" id="PF13087">
    <property type="entry name" value="AAA_12"/>
    <property type="match status" value="1"/>
</dbReference>
<dbReference type="FunFam" id="1.10.8.60:FF:000159">
    <property type="entry name" value="p-loop containing nucleoside triphosphate hydrolase protein"/>
    <property type="match status" value="1"/>
</dbReference>
<name>A0A9P4S939_9PEZI</name>
<feature type="domain" description="AAA+ ATPase" evidence="7">
    <location>
        <begin position="1315"/>
        <end position="1451"/>
    </location>
</feature>
<keyword evidence="8" id="KW-0378">Hydrolase</keyword>